<feature type="region of interest" description="Disordered" evidence="8">
    <location>
        <begin position="147"/>
        <end position="177"/>
    </location>
</feature>
<evidence type="ECO:0000256" key="5">
    <source>
        <dbReference type="ARBA" id="ARBA00023125"/>
    </source>
</evidence>
<dbReference type="EMBL" id="JOJZ01000013">
    <property type="protein sequence ID" value="KID41986.1"/>
    <property type="molecule type" value="Genomic_DNA"/>
</dbReference>
<evidence type="ECO:0000313" key="9">
    <source>
        <dbReference type="EMBL" id="KID41986.1"/>
    </source>
</evidence>
<dbReference type="SUPFAM" id="SSF46785">
    <property type="entry name" value="Winged helix' DNA-binding domain"/>
    <property type="match status" value="1"/>
</dbReference>
<name>A0A0C1PQ21_9LACO</name>
<comment type="cofactor">
    <cofactor evidence="7">
        <name>Zn(2+)</name>
        <dbReference type="ChEBI" id="CHEBI:29105"/>
    </cofactor>
    <text evidence="7">Binds 1 zinc ion per subunit.</text>
</comment>
<evidence type="ECO:0000256" key="1">
    <source>
        <dbReference type="ARBA" id="ARBA00007957"/>
    </source>
</evidence>
<dbReference type="GO" id="GO:0000976">
    <property type="term" value="F:transcription cis-regulatory region binding"/>
    <property type="evidence" value="ECO:0007669"/>
    <property type="project" value="TreeGrafter"/>
</dbReference>
<dbReference type="AlphaFoldDB" id="A0A0C1PQ21"/>
<keyword evidence="5" id="KW-0238">DNA-binding</keyword>
<dbReference type="GO" id="GO:0045892">
    <property type="term" value="P:negative regulation of DNA-templated transcription"/>
    <property type="evidence" value="ECO:0007669"/>
    <property type="project" value="TreeGrafter"/>
</dbReference>
<dbReference type="CDD" id="cd07153">
    <property type="entry name" value="Fur_like"/>
    <property type="match status" value="1"/>
</dbReference>
<feature type="binding site" evidence="7">
    <location>
        <position position="143"/>
    </location>
    <ligand>
        <name>Zn(2+)</name>
        <dbReference type="ChEBI" id="CHEBI:29105"/>
    </ligand>
</feature>
<keyword evidence="7" id="KW-0479">Metal-binding</keyword>
<dbReference type="InterPro" id="IPR036390">
    <property type="entry name" value="WH_DNA-bd_sf"/>
</dbReference>
<dbReference type="GO" id="GO:0003700">
    <property type="term" value="F:DNA-binding transcription factor activity"/>
    <property type="evidence" value="ECO:0007669"/>
    <property type="project" value="InterPro"/>
</dbReference>
<dbReference type="InterPro" id="IPR002481">
    <property type="entry name" value="FUR"/>
</dbReference>
<comment type="caution">
    <text evidence="9">The sequence shown here is derived from an EMBL/GenBank/DDBJ whole genome shotgun (WGS) entry which is preliminary data.</text>
</comment>
<dbReference type="Gene3D" id="1.10.10.10">
    <property type="entry name" value="Winged helix-like DNA-binding domain superfamily/Winged helix DNA-binding domain"/>
    <property type="match status" value="1"/>
</dbReference>
<evidence type="ECO:0000256" key="8">
    <source>
        <dbReference type="SAM" id="MobiDB-lite"/>
    </source>
</evidence>
<comment type="similarity">
    <text evidence="1">Belongs to the Fur family.</text>
</comment>
<dbReference type="InterPro" id="IPR043135">
    <property type="entry name" value="Fur_C"/>
</dbReference>
<dbReference type="Pfam" id="PF01475">
    <property type="entry name" value="FUR"/>
    <property type="match status" value="1"/>
</dbReference>
<evidence type="ECO:0000313" key="10">
    <source>
        <dbReference type="Proteomes" id="UP000031397"/>
    </source>
</evidence>
<evidence type="ECO:0000256" key="2">
    <source>
        <dbReference type="ARBA" id="ARBA00022491"/>
    </source>
</evidence>
<keyword evidence="3 7" id="KW-0862">Zinc</keyword>
<evidence type="ECO:0000256" key="7">
    <source>
        <dbReference type="PIRSR" id="PIRSR602481-1"/>
    </source>
</evidence>
<dbReference type="PANTHER" id="PTHR33202">
    <property type="entry name" value="ZINC UPTAKE REGULATION PROTEIN"/>
    <property type="match status" value="1"/>
</dbReference>
<dbReference type="OrthoDB" id="8659436at2"/>
<feature type="binding site" evidence="7">
    <location>
        <position position="100"/>
    </location>
    <ligand>
        <name>Zn(2+)</name>
        <dbReference type="ChEBI" id="CHEBI:29105"/>
    </ligand>
</feature>
<feature type="binding site" evidence="7">
    <location>
        <position position="146"/>
    </location>
    <ligand>
        <name>Zn(2+)</name>
        <dbReference type="ChEBI" id="CHEBI:29105"/>
    </ligand>
</feature>
<proteinExistence type="inferred from homology"/>
<evidence type="ECO:0000256" key="3">
    <source>
        <dbReference type="ARBA" id="ARBA00022833"/>
    </source>
</evidence>
<sequence>MNDREKKEAYGKAMDILKSNNVRITPQRQIILKYLIDHNNHPSVETIFHFLEETFPNLSMATVYNNLYLFKKLRIVIELPNPDGGYRYDFYSHPHFHAICDTCGKIIDIDDPKFKKIDEELQDATKKVGFDPSVSNVEVHGTCKECQAKKNAQEPKQDQGKSSNKRVVEMPKASLKN</sequence>
<feature type="compositionally biased region" description="Basic and acidic residues" evidence="8">
    <location>
        <begin position="147"/>
        <end position="159"/>
    </location>
</feature>
<reference evidence="9 10" key="1">
    <citation type="submission" date="2014-06" db="EMBL/GenBank/DDBJ databases">
        <title>Functional and comparative genomic analyses of the Drosophila gut microbiota identify candidate symbiosis factors.</title>
        <authorList>
            <person name="Newell P.D."/>
            <person name="Chaston J.M."/>
            <person name="Douglas A.E."/>
        </authorList>
    </citation>
    <scope>NUCLEOTIDE SEQUENCE [LARGE SCALE GENOMIC DNA]</scope>
    <source>
        <strain evidence="9 10">DmCS_002</strain>
    </source>
</reference>
<keyword evidence="4" id="KW-0805">Transcription regulation</keyword>
<evidence type="ECO:0000256" key="6">
    <source>
        <dbReference type="ARBA" id="ARBA00023163"/>
    </source>
</evidence>
<dbReference type="GO" id="GO:0008270">
    <property type="term" value="F:zinc ion binding"/>
    <property type="evidence" value="ECO:0007669"/>
    <property type="project" value="TreeGrafter"/>
</dbReference>
<keyword evidence="10" id="KW-1185">Reference proteome</keyword>
<accession>A0A0C1PQ21</accession>
<dbReference type="PANTHER" id="PTHR33202:SF8">
    <property type="entry name" value="PEROXIDE-RESPONSIVE REPRESSOR PERR"/>
    <property type="match status" value="1"/>
</dbReference>
<dbReference type="PATRIC" id="fig|1614.7.peg.624"/>
<dbReference type="RefSeq" id="WP_039144087.1">
    <property type="nucleotide sequence ID" value="NZ_JOJZ01000013.1"/>
</dbReference>
<evidence type="ECO:0000256" key="4">
    <source>
        <dbReference type="ARBA" id="ARBA00023015"/>
    </source>
</evidence>
<feature type="binding site" evidence="7">
    <location>
        <position position="103"/>
    </location>
    <ligand>
        <name>Zn(2+)</name>
        <dbReference type="ChEBI" id="CHEBI:29105"/>
    </ligand>
</feature>
<keyword evidence="6" id="KW-0804">Transcription</keyword>
<organism evidence="9 10">
    <name type="scientific">Fructilactobacillus fructivorans</name>
    <dbReference type="NCBI Taxonomy" id="1614"/>
    <lineage>
        <taxon>Bacteria</taxon>
        <taxon>Bacillati</taxon>
        <taxon>Bacillota</taxon>
        <taxon>Bacilli</taxon>
        <taxon>Lactobacillales</taxon>
        <taxon>Lactobacillaceae</taxon>
        <taxon>Fructilactobacillus</taxon>
    </lineage>
</organism>
<dbReference type="Proteomes" id="UP000031397">
    <property type="component" value="Unassembled WGS sequence"/>
</dbReference>
<dbReference type="InterPro" id="IPR036388">
    <property type="entry name" value="WH-like_DNA-bd_sf"/>
</dbReference>
<dbReference type="GO" id="GO:1900376">
    <property type="term" value="P:regulation of secondary metabolite biosynthetic process"/>
    <property type="evidence" value="ECO:0007669"/>
    <property type="project" value="TreeGrafter"/>
</dbReference>
<dbReference type="Gene3D" id="3.30.1490.190">
    <property type="match status" value="1"/>
</dbReference>
<keyword evidence="2" id="KW-0678">Repressor</keyword>
<gene>
    <name evidence="9" type="ORF">LfDm3_0654</name>
</gene>
<dbReference type="GeneID" id="74913324"/>
<protein>
    <submittedName>
        <fullName evidence="9">Peroxide stress regulator PerR, FUR family</fullName>
    </submittedName>
</protein>